<feature type="non-terminal residue" evidence="1">
    <location>
        <position position="1"/>
    </location>
</feature>
<evidence type="ECO:0000313" key="1">
    <source>
        <dbReference type="EMBL" id="GAF96944.1"/>
    </source>
</evidence>
<sequence length="278" mass="32791">ELRARVNLDEVISGNRTQLDAVMKMARYVSKYWRNMSPWPEYPAWNALSILDRIEYAGGGGYCLMLNAVLVDMCKACGWQAHLSHIDIHEVCEVWNDEFGKWIFVDADYVNHYNYNVKTGLPLHLQELHDLYLDYYFPGKTLDWMNDKFTWQPIREDLAPPVERGSITSPKNVQLSGFINAAYLFMSPRNNFFEKPTPRCLNQNHTSTWDGFIQWYDNRTPPRRQFSWFTDRPRDMYPDLNLVHIDAVQGFGNDRLFLRFETYTPNFCHFEVDVDDMG</sequence>
<dbReference type="AlphaFoldDB" id="X0TUS1"/>
<comment type="caution">
    <text evidence="1">The sequence shown here is derived from an EMBL/GenBank/DDBJ whole genome shotgun (WGS) entry which is preliminary data.</text>
</comment>
<reference evidence="1" key="1">
    <citation type="journal article" date="2014" name="Front. Microbiol.">
        <title>High frequency of phylogenetically diverse reductive dehalogenase-homologous genes in deep subseafloor sedimentary metagenomes.</title>
        <authorList>
            <person name="Kawai M."/>
            <person name="Futagami T."/>
            <person name="Toyoda A."/>
            <person name="Takaki Y."/>
            <person name="Nishi S."/>
            <person name="Hori S."/>
            <person name="Arai W."/>
            <person name="Tsubouchi T."/>
            <person name="Morono Y."/>
            <person name="Uchiyama I."/>
            <person name="Ito T."/>
            <person name="Fujiyama A."/>
            <person name="Inagaki F."/>
            <person name="Takami H."/>
        </authorList>
    </citation>
    <scope>NUCLEOTIDE SEQUENCE</scope>
    <source>
        <strain evidence="1">Expedition CK06-06</strain>
    </source>
</reference>
<protein>
    <recommendedName>
        <fullName evidence="2">Transglutaminase-like domain-containing protein</fullName>
    </recommendedName>
</protein>
<name>X0TUS1_9ZZZZ</name>
<dbReference type="InterPro" id="IPR038765">
    <property type="entry name" value="Papain-like_cys_pep_sf"/>
</dbReference>
<accession>X0TUS1</accession>
<dbReference type="SUPFAM" id="SSF54001">
    <property type="entry name" value="Cysteine proteinases"/>
    <property type="match status" value="1"/>
</dbReference>
<gene>
    <name evidence="1" type="ORF">S01H1_28398</name>
</gene>
<dbReference type="EMBL" id="BARS01017353">
    <property type="protein sequence ID" value="GAF96944.1"/>
    <property type="molecule type" value="Genomic_DNA"/>
</dbReference>
<proteinExistence type="predicted"/>
<evidence type="ECO:0008006" key="2">
    <source>
        <dbReference type="Google" id="ProtNLM"/>
    </source>
</evidence>
<organism evidence="1">
    <name type="scientific">marine sediment metagenome</name>
    <dbReference type="NCBI Taxonomy" id="412755"/>
    <lineage>
        <taxon>unclassified sequences</taxon>
        <taxon>metagenomes</taxon>
        <taxon>ecological metagenomes</taxon>
    </lineage>
</organism>
<feature type="non-terminal residue" evidence="1">
    <location>
        <position position="278"/>
    </location>
</feature>